<dbReference type="PANTHER" id="PTHR13847:SF289">
    <property type="entry name" value="GLYCINE OXIDASE"/>
    <property type="match status" value="1"/>
</dbReference>
<dbReference type="AlphaFoldDB" id="A0A5P8FL57"/>
<dbReference type="Pfam" id="PF01266">
    <property type="entry name" value="DAO"/>
    <property type="match status" value="1"/>
</dbReference>
<reference evidence="4 5" key="1">
    <citation type="submission" date="2019-09" db="EMBL/GenBank/DDBJ databases">
        <title>Complete Genome Sequence of Janibacter melonis M714 with both human health impact and industrial applications.</title>
        <authorList>
            <person name="Jin M."/>
            <person name="Zhao Q.R."/>
        </authorList>
    </citation>
    <scope>NUCLEOTIDE SEQUENCE [LARGE SCALE GENOMIC DNA]</scope>
    <source>
        <strain evidence="4 5">M714</strain>
    </source>
</reference>
<dbReference type="KEGG" id="jme:EEW87_008000"/>
<evidence type="ECO:0000313" key="5">
    <source>
        <dbReference type="Proteomes" id="UP000271708"/>
    </source>
</evidence>
<evidence type="ECO:0000313" key="4">
    <source>
        <dbReference type="EMBL" id="QFQ30276.2"/>
    </source>
</evidence>
<dbReference type="GO" id="GO:0016491">
    <property type="term" value="F:oxidoreductase activity"/>
    <property type="evidence" value="ECO:0007669"/>
    <property type="project" value="UniProtKB-KW"/>
</dbReference>
<gene>
    <name evidence="4" type="ORF">EEW87_008000</name>
</gene>
<dbReference type="EMBL" id="CP044548">
    <property type="protein sequence ID" value="QFQ30276.2"/>
    <property type="molecule type" value="Genomic_DNA"/>
</dbReference>
<dbReference type="Proteomes" id="UP000271708">
    <property type="component" value="Chromosome"/>
</dbReference>
<sequence>MAPVTRVPSVRSMAQQSVPSSISGRPRRVGVVVVGAGVVGASVARDLARRGTEVVVVDGAPGIGGGCSYANAAILAPGHVTPLATPALLREAPVQMLRRPAAVAVRPARGLAPWLGRLAASAAPHRSGPGGHLLRALAHESTTLHRELADRGLSPTLRGTGAVDVYLREARGAALSPEQLRALEPMLGEVAGGSHDEDEWTVESRSYVSATLEDAVAHGAELHFGTDVRALVPHADGGHHVVTDRTTVHADHVVLAAGVESSVLAAQVGVELPLRGGRGYVVDVAATESDLRMPVRIKEHRVVVTPLEDRVRVCGSIEFGDESRPADLRRADALLEVATRVLPDLAGREVLDRWAGERPCTPDGMPLVGTSRVAPGLAVATGHGMWGMILAPVTARLITEALLDGPALPTDGWLHPDRFTRGSHRRSLPGGARAGLARRGRVDGGVRAAS</sequence>
<evidence type="ECO:0000259" key="3">
    <source>
        <dbReference type="Pfam" id="PF01266"/>
    </source>
</evidence>
<feature type="domain" description="FAD dependent oxidoreductase" evidence="3">
    <location>
        <begin position="31"/>
        <end position="400"/>
    </location>
</feature>
<dbReference type="PANTHER" id="PTHR13847">
    <property type="entry name" value="SARCOSINE DEHYDROGENASE-RELATED"/>
    <property type="match status" value="1"/>
</dbReference>
<dbReference type="InterPro" id="IPR036188">
    <property type="entry name" value="FAD/NAD-bd_sf"/>
</dbReference>
<protein>
    <submittedName>
        <fullName evidence="4">FAD-dependent oxidoreductase</fullName>
    </submittedName>
</protein>
<dbReference type="GO" id="GO:0005737">
    <property type="term" value="C:cytoplasm"/>
    <property type="evidence" value="ECO:0007669"/>
    <property type="project" value="TreeGrafter"/>
</dbReference>
<dbReference type="Gene3D" id="3.50.50.60">
    <property type="entry name" value="FAD/NAD(P)-binding domain"/>
    <property type="match status" value="1"/>
</dbReference>
<dbReference type="SUPFAM" id="SSF54373">
    <property type="entry name" value="FAD-linked reductases, C-terminal domain"/>
    <property type="match status" value="1"/>
</dbReference>
<feature type="compositionally biased region" description="Low complexity" evidence="2">
    <location>
        <begin position="428"/>
        <end position="437"/>
    </location>
</feature>
<dbReference type="InterPro" id="IPR006076">
    <property type="entry name" value="FAD-dep_OxRdtase"/>
</dbReference>
<evidence type="ECO:0000256" key="1">
    <source>
        <dbReference type="ARBA" id="ARBA00023002"/>
    </source>
</evidence>
<dbReference type="SUPFAM" id="SSF51905">
    <property type="entry name" value="FAD/NAD(P)-binding domain"/>
    <property type="match status" value="1"/>
</dbReference>
<organism evidence="4 5">
    <name type="scientific">Janibacter melonis</name>
    <dbReference type="NCBI Taxonomy" id="262209"/>
    <lineage>
        <taxon>Bacteria</taxon>
        <taxon>Bacillati</taxon>
        <taxon>Actinomycetota</taxon>
        <taxon>Actinomycetes</taxon>
        <taxon>Micrococcales</taxon>
        <taxon>Intrasporangiaceae</taxon>
        <taxon>Janibacter</taxon>
    </lineage>
</organism>
<accession>A0A5P8FL57</accession>
<evidence type="ECO:0000256" key="2">
    <source>
        <dbReference type="SAM" id="MobiDB-lite"/>
    </source>
</evidence>
<feature type="region of interest" description="Disordered" evidence="2">
    <location>
        <begin position="1"/>
        <end position="23"/>
    </location>
</feature>
<proteinExistence type="predicted"/>
<feature type="region of interest" description="Disordered" evidence="2">
    <location>
        <begin position="419"/>
        <end position="450"/>
    </location>
</feature>
<keyword evidence="1" id="KW-0560">Oxidoreductase</keyword>
<dbReference type="Gene3D" id="3.30.9.10">
    <property type="entry name" value="D-Amino Acid Oxidase, subunit A, domain 2"/>
    <property type="match status" value="1"/>
</dbReference>
<name>A0A5P8FL57_9MICO</name>